<keyword evidence="2" id="KW-1185">Reference proteome</keyword>
<dbReference type="RefSeq" id="WP_289162368.1">
    <property type="nucleotide sequence ID" value="NZ_JASZZN010000003.1"/>
</dbReference>
<name>A0ABT7PDX4_9BACT</name>
<organism evidence="1 2">
    <name type="scientific">Roseiconus lacunae</name>
    <dbReference type="NCBI Taxonomy" id="2605694"/>
    <lineage>
        <taxon>Bacteria</taxon>
        <taxon>Pseudomonadati</taxon>
        <taxon>Planctomycetota</taxon>
        <taxon>Planctomycetia</taxon>
        <taxon>Pirellulales</taxon>
        <taxon>Pirellulaceae</taxon>
        <taxon>Roseiconus</taxon>
    </lineage>
</organism>
<dbReference type="Proteomes" id="UP001239462">
    <property type="component" value="Unassembled WGS sequence"/>
</dbReference>
<protein>
    <submittedName>
        <fullName evidence="1">Uncharacterized protein</fullName>
    </submittedName>
</protein>
<dbReference type="EMBL" id="JASZZN010000003">
    <property type="protein sequence ID" value="MDM4014688.1"/>
    <property type="molecule type" value="Genomic_DNA"/>
</dbReference>
<evidence type="ECO:0000313" key="2">
    <source>
        <dbReference type="Proteomes" id="UP001239462"/>
    </source>
</evidence>
<comment type="caution">
    <text evidence="1">The sequence shown here is derived from an EMBL/GenBank/DDBJ whole genome shotgun (WGS) entry which is preliminary data.</text>
</comment>
<sequence>MSREPSKPTIEQLTAFVHSNRCVDVRQVDPLRFWQWAERAGWMNAQGKPNRDWRCYVRGNTHQPDVKYQNARYRRERQTR</sequence>
<reference evidence="1 2" key="1">
    <citation type="submission" date="2023-06" db="EMBL/GenBank/DDBJ databases">
        <title>Roseiconus lacunae JC819 isolated from Gulf of Mannar region, Tamil Nadu.</title>
        <authorList>
            <person name="Pk S."/>
            <person name="Ch S."/>
            <person name="Ch V.R."/>
        </authorList>
    </citation>
    <scope>NUCLEOTIDE SEQUENCE [LARGE SCALE GENOMIC DNA]</scope>
    <source>
        <strain evidence="1 2">JC819</strain>
    </source>
</reference>
<proteinExistence type="predicted"/>
<evidence type="ECO:0000313" key="1">
    <source>
        <dbReference type="EMBL" id="MDM4014688.1"/>
    </source>
</evidence>
<gene>
    <name evidence="1" type="ORF">QTN89_04540</name>
</gene>
<accession>A0ABT7PDX4</accession>